<protein>
    <submittedName>
        <fullName evidence="4">AAA family ATPase</fullName>
    </submittedName>
</protein>
<dbReference type="InterPro" id="IPR027417">
    <property type="entry name" value="P-loop_NTPase"/>
</dbReference>
<evidence type="ECO:0000313" key="5">
    <source>
        <dbReference type="Proteomes" id="UP001169027"/>
    </source>
</evidence>
<comment type="caution">
    <text evidence="4">The sequence shown here is derived from an EMBL/GenBank/DDBJ whole genome shotgun (WGS) entry which is preliminary data.</text>
</comment>
<feature type="coiled-coil region" evidence="1">
    <location>
        <begin position="708"/>
        <end position="742"/>
    </location>
</feature>
<evidence type="ECO:0000313" key="4">
    <source>
        <dbReference type="EMBL" id="MDO1532536.1"/>
    </source>
</evidence>
<evidence type="ECO:0000256" key="2">
    <source>
        <dbReference type="SAM" id="MobiDB-lite"/>
    </source>
</evidence>
<evidence type="ECO:0000259" key="3">
    <source>
        <dbReference type="Pfam" id="PF13476"/>
    </source>
</evidence>
<name>A0ABT8S592_9BURK</name>
<dbReference type="Pfam" id="PF13476">
    <property type="entry name" value="AAA_23"/>
    <property type="match status" value="1"/>
</dbReference>
<feature type="region of interest" description="Disordered" evidence="2">
    <location>
        <begin position="334"/>
        <end position="360"/>
    </location>
</feature>
<dbReference type="PANTHER" id="PTHR41259">
    <property type="entry name" value="DOUBLE-STRAND BREAK REPAIR RAD50 ATPASE, PUTATIVE-RELATED"/>
    <property type="match status" value="1"/>
</dbReference>
<keyword evidence="5" id="KW-1185">Reference proteome</keyword>
<accession>A0ABT8S592</accession>
<organism evidence="4 5">
    <name type="scientific">Variovorax ginsengisoli</name>
    <dbReference type="NCBI Taxonomy" id="363844"/>
    <lineage>
        <taxon>Bacteria</taxon>
        <taxon>Pseudomonadati</taxon>
        <taxon>Pseudomonadota</taxon>
        <taxon>Betaproteobacteria</taxon>
        <taxon>Burkholderiales</taxon>
        <taxon>Comamonadaceae</taxon>
        <taxon>Variovorax</taxon>
    </lineage>
</organism>
<proteinExistence type="predicted"/>
<dbReference type="SUPFAM" id="SSF52540">
    <property type="entry name" value="P-loop containing nucleoside triphosphate hydrolases"/>
    <property type="match status" value="1"/>
</dbReference>
<dbReference type="Proteomes" id="UP001169027">
    <property type="component" value="Unassembled WGS sequence"/>
</dbReference>
<sequence>MNLQITRLRVEQLRRFRKPLELRGFEPGLNILTAPNEAGKSTLVRAIRAAFFERHRSTVVDDLRPWGEGSGAAPQVELDFVLDGQPHQLVKSFLGKKRCTLRIGVRTLDGTEAEDHLAQRFGFAFASKGASKPEHWGIPGLLWVEQGTGQELSVDPARDHLHDALQGQVGAAAGALAATGGDELLDRFRAQRNELLTSTGKPRAAYLEAGESIAAWQSQAEALDFQIASYRQQVDELAALRLQHRADEAARPWETLRQALGDARRRQQVLEESQARVQNDRTRLLQLEGTRGLLVKELEGLARQQSDAAQREQALAQATEQLQAADAAVATAREHAESARSRAHAAREASRVARQEDQRRNLRQQVAQAQAELVRSEDALRRAEEAQQRLAALRDGAAGVPTIAKAQVQRLIELDRAERDASLRRQAVATRLQFALPEGVVLGLKTDAESGELQARGERLLDAPTTLRLPGGGELVITPGGDDLAQLARSHAEAQQELRAALQAQGVSDLADAQARLGAAAEREAQLRLAEQALAIVAPKGLEPLRGAHAEAQSRIRGAQEALARLPEVPSEAVLPADQAEAAQDAATATEQASATALAQAQRRQAAAQSLRDTAQHEHLAAQAALADPARTQRQSEAQAQLLATGAEHAALAARIEEANAQVREARPDIVAQDIDRLQRSIEQMTRGHQQRREDILLLENTLQQAGAQGLEEQRDTLAGRLGQARRRHAELQRRAEALDLLCSKLDAKRQATLARLQAPLQERLQHYLPLLLPGATVQIDAGLAPGILVRSQADGATESGQVQELSFGAREQLGLISRFAYADLLQQAGRPTLLILDDALVHSDAPRLTQMKRVLFDAAQRHQVLLFTCHPQNWQDMGVALRPLA</sequence>
<reference evidence="4" key="1">
    <citation type="submission" date="2023-06" db="EMBL/GenBank/DDBJ databases">
        <authorList>
            <person name="Jiang Y."/>
            <person name="Liu Q."/>
        </authorList>
    </citation>
    <scope>NUCLEOTIDE SEQUENCE</scope>
    <source>
        <strain evidence="4">CGMCC 1.12090</strain>
    </source>
</reference>
<dbReference type="Gene3D" id="3.40.50.300">
    <property type="entry name" value="P-loop containing nucleotide triphosphate hydrolases"/>
    <property type="match status" value="2"/>
</dbReference>
<feature type="domain" description="Rad50/SbcC-type AAA" evidence="3">
    <location>
        <begin position="7"/>
        <end position="55"/>
    </location>
</feature>
<dbReference type="EMBL" id="JAUKVY010000005">
    <property type="protein sequence ID" value="MDO1532536.1"/>
    <property type="molecule type" value="Genomic_DNA"/>
</dbReference>
<dbReference type="InterPro" id="IPR038729">
    <property type="entry name" value="Rad50/SbcC_AAA"/>
</dbReference>
<evidence type="ECO:0000256" key="1">
    <source>
        <dbReference type="SAM" id="Coils"/>
    </source>
</evidence>
<gene>
    <name evidence="4" type="ORF">Q2T77_09575</name>
</gene>
<keyword evidence="1" id="KW-0175">Coiled coil</keyword>
<dbReference type="PANTHER" id="PTHR41259:SF1">
    <property type="entry name" value="DOUBLE-STRAND BREAK REPAIR RAD50 ATPASE, PUTATIVE-RELATED"/>
    <property type="match status" value="1"/>
</dbReference>
<dbReference type="RefSeq" id="WP_301807321.1">
    <property type="nucleotide sequence ID" value="NZ_JAUJZH010000005.1"/>
</dbReference>